<gene>
    <name evidence="2" type="ORF">GSLYS_00005998001</name>
</gene>
<reference evidence="2 3" key="1">
    <citation type="submission" date="2024-04" db="EMBL/GenBank/DDBJ databases">
        <authorList>
            <consortium name="Genoscope - CEA"/>
            <person name="William W."/>
        </authorList>
    </citation>
    <scope>NUCLEOTIDE SEQUENCE [LARGE SCALE GENOMIC DNA]</scope>
</reference>
<accession>A0AAV2HDP0</accession>
<dbReference type="AlphaFoldDB" id="A0AAV2HDP0"/>
<proteinExistence type="predicted"/>
<feature type="region of interest" description="Disordered" evidence="1">
    <location>
        <begin position="35"/>
        <end position="124"/>
    </location>
</feature>
<sequence>MPLQNSVIVLQTSSTAKTLPTKEDVQACIAAEERDRLKKEKQKANDQNRIWSKTSSGGRRKRQQPEKISSSTTSNLLHHQISDKPLDTSDTRIILRSSVTPSPSTGNNQFDRQPQTYNPEGLQDADCRRTSLPLAAYNLSQLCNSNRPSSSEPKIISLEKLSRLDLSTNKKSTVNCCVTGATDVNRSINPESCNESGTRKSEEV</sequence>
<evidence type="ECO:0000256" key="1">
    <source>
        <dbReference type="SAM" id="MobiDB-lite"/>
    </source>
</evidence>
<feature type="compositionally biased region" description="Polar residues" evidence="1">
    <location>
        <begin position="97"/>
        <end position="118"/>
    </location>
</feature>
<feature type="compositionally biased region" description="Basic and acidic residues" evidence="1">
    <location>
        <begin position="35"/>
        <end position="46"/>
    </location>
</feature>
<feature type="compositionally biased region" description="Polar residues" evidence="1">
    <location>
        <begin position="47"/>
        <end position="57"/>
    </location>
</feature>
<protein>
    <submittedName>
        <fullName evidence="2">Uncharacterized protein</fullName>
    </submittedName>
</protein>
<feature type="compositionally biased region" description="Basic and acidic residues" evidence="1">
    <location>
        <begin position="80"/>
        <end position="90"/>
    </location>
</feature>
<dbReference type="Proteomes" id="UP001497497">
    <property type="component" value="Unassembled WGS sequence"/>
</dbReference>
<name>A0AAV2HDP0_LYMST</name>
<dbReference type="EMBL" id="CAXITT010000100">
    <property type="protein sequence ID" value="CAL1531914.1"/>
    <property type="molecule type" value="Genomic_DNA"/>
</dbReference>
<keyword evidence="3" id="KW-1185">Reference proteome</keyword>
<evidence type="ECO:0000313" key="3">
    <source>
        <dbReference type="Proteomes" id="UP001497497"/>
    </source>
</evidence>
<organism evidence="2 3">
    <name type="scientific">Lymnaea stagnalis</name>
    <name type="common">Great pond snail</name>
    <name type="synonym">Helix stagnalis</name>
    <dbReference type="NCBI Taxonomy" id="6523"/>
    <lineage>
        <taxon>Eukaryota</taxon>
        <taxon>Metazoa</taxon>
        <taxon>Spiralia</taxon>
        <taxon>Lophotrochozoa</taxon>
        <taxon>Mollusca</taxon>
        <taxon>Gastropoda</taxon>
        <taxon>Heterobranchia</taxon>
        <taxon>Euthyneura</taxon>
        <taxon>Panpulmonata</taxon>
        <taxon>Hygrophila</taxon>
        <taxon>Lymnaeoidea</taxon>
        <taxon>Lymnaeidae</taxon>
        <taxon>Lymnaea</taxon>
    </lineage>
</organism>
<feature type="compositionally biased region" description="Polar residues" evidence="1">
    <location>
        <begin position="66"/>
        <end position="77"/>
    </location>
</feature>
<comment type="caution">
    <text evidence="2">The sequence shown here is derived from an EMBL/GenBank/DDBJ whole genome shotgun (WGS) entry which is preliminary data.</text>
</comment>
<evidence type="ECO:0000313" key="2">
    <source>
        <dbReference type="EMBL" id="CAL1531914.1"/>
    </source>
</evidence>